<evidence type="ECO:0000256" key="8">
    <source>
        <dbReference type="SAM" id="MobiDB-lite"/>
    </source>
</evidence>
<dbReference type="SUPFAM" id="SSF103473">
    <property type="entry name" value="MFS general substrate transporter"/>
    <property type="match status" value="1"/>
</dbReference>
<dbReference type="GO" id="GO:0005886">
    <property type="term" value="C:plasma membrane"/>
    <property type="evidence" value="ECO:0007669"/>
    <property type="project" value="TreeGrafter"/>
</dbReference>
<dbReference type="GO" id="GO:0140115">
    <property type="term" value="P:export across plasma membrane"/>
    <property type="evidence" value="ECO:0007669"/>
    <property type="project" value="UniProtKB-ARBA"/>
</dbReference>
<organism evidence="12 13">
    <name type="scientific">Scheffersomyces stipitis (strain ATCC 58785 / CBS 6054 / NBRC 10063 / NRRL Y-11545)</name>
    <name type="common">Yeast</name>
    <name type="synonym">Pichia stipitis</name>
    <dbReference type="NCBI Taxonomy" id="322104"/>
    <lineage>
        <taxon>Eukaryota</taxon>
        <taxon>Fungi</taxon>
        <taxon>Dikarya</taxon>
        <taxon>Ascomycota</taxon>
        <taxon>Saccharomycotina</taxon>
        <taxon>Pichiomycetes</taxon>
        <taxon>Debaryomycetaceae</taxon>
        <taxon>Scheffersomyces</taxon>
    </lineage>
</organism>
<evidence type="ECO:0000256" key="7">
    <source>
        <dbReference type="ARBA" id="ARBA00053949"/>
    </source>
</evidence>
<dbReference type="Proteomes" id="UP000002258">
    <property type="component" value="Chromosome 8"/>
</dbReference>
<dbReference type="InterPro" id="IPR005829">
    <property type="entry name" value="Sugar_transporter_CS"/>
</dbReference>
<keyword evidence="10" id="KW-0732">Signal</keyword>
<dbReference type="HOGENOM" id="CLU_008455_8_4_1"/>
<feature type="transmembrane region" description="Helical" evidence="9">
    <location>
        <begin position="127"/>
        <end position="150"/>
    </location>
</feature>
<dbReference type="GO" id="GO:0042908">
    <property type="term" value="P:xenobiotic transport"/>
    <property type="evidence" value="ECO:0007669"/>
    <property type="project" value="UniProtKB-ARBA"/>
</dbReference>
<feature type="transmembrane region" description="Helical" evidence="9">
    <location>
        <begin position="68"/>
        <end position="85"/>
    </location>
</feature>
<evidence type="ECO:0000256" key="4">
    <source>
        <dbReference type="ARBA" id="ARBA00022989"/>
    </source>
</evidence>
<evidence type="ECO:0000313" key="13">
    <source>
        <dbReference type="Proteomes" id="UP000002258"/>
    </source>
</evidence>
<dbReference type="InterPro" id="IPR020846">
    <property type="entry name" value="MFS_dom"/>
</dbReference>
<dbReference type="KEGG" id="pic:PICST_33820"/>
<dbReference type="InParanoid" id="A3M085"/>
<comment type="subcellular location">
    <subcellularLocation>
        <location evidence="1">Membrane</location>
        <topology evidence="1">Multi-pass membrane protein</topology>
    </subcellularLocation>
</comment>
<sequence>MVLILILSLVGFWSTASSPIYFPALPTLTAYFHTTPSVMNLSVVAYLVFQGIAPTVSSNLADNFGRRPVILACILIFIAACIAISRTNVYWLLAVLRCVQAAGIGPVIAISSGVAGDVCTSADRGGFVGIVAGIQLLGNGMGGMVGAALINQFNSWRAIFIFLAIGAGATLIFSFFFLPETSRRIVGNGSIVPKHFISKSALIYLPHFKKRINNDTTTLEPPTSFDFLSPFKIFFKKTVFLTLLPGGLHFAAWTVTLTCISTYLEQEPYNYTVLQVGFVYLPQGLSCLVASILIGRTLNWYYRYSLKKYNDKYQDALLKPRFNIFRARMTVCIVPAVLMIIGLVIFGWCLHYHQHIASIIVSSILIAMSSSSFIAAMTTMLVDMHPNNGSASTSCLNLMRCLQAALFSGVLENMIASMGLGGTFTLLAGLCIVLDLCLVYVVISVSKNLRETSALTTPVESDNEVDEVPEQKSLQP</sequence>
<comment type="similarity">
    <text evidence="6">Belongs to the major facilitator superfamily. CAR1 family.</text>
</comment>
<feature type="region of interest" description="Disordered" evidence="8">
    <location>
        <begin position="456"/>
        <end position="476"/>
    </location>
</feature>
<comment type="function">
    <text evidence="7">MFS antiporter that does not display functional linkage as drug transporter and performs functions that significantly affect biofilm development and virulence. No substrate for transport has been identified yet, but plays an important role in the growth in the host.</text>
</comment>
<dbReference type="eggNOG" id="KOG0255">
    <property type="taxonomic scope" value="Eukaryota"/>
</dbReference>
<accession>A3M085</accession>
<evidence type="ECO:0000256" key="2">
    <source>
        <dbReference type="ARBA" id="ARBA00022448"/>
    </source>
</evidence>
<dbReference type="GeneID" id="4840912"/>
<feature type="domain" description="Major facilitator superfamily (MFS) profile" evidence="11">
    <location>
        <begin position="3"/>
        <end position="446"/>
    </location>
</feature>
<dbReference type="EMBL" id="CP000502">
    <property type="protein sequence ID" value="ABN68473.1"/>
    <property type="molecule type" value="Genomic_DNA"/>
</dbReference>
<dbReference type="InterPro" id="IPR036259">
    <property type="entry name" value="MFS_trans_sf"/>
</dbReference>
<keyword evidence="5 9" id="KW-0472">Membrane</keyword>
<feature type="chain" id="PRO_5002655940" evidence="10">
    <location>
        <begin position="18"/>
        <end position="476"/>
    </location>
</feature>
<feature type="transmembrane region" description="Helical" evidence="9">
    <location>
        <begin position="41"/>
        <end position="61"/>
    </location>
</feature>
<dbReference type="InterPro" id="IPR011701">
    <property type="entry name" value="MFS"/>
</dbReference>
<keyword evidence="2" id="KW-0813">Transport</keyword>
<keyword evidence="4 9" id="KW-1133">Transmembrane helix</keyword>
<dbReference type="PROSITE" id="PS50850">
    <property type="entry name" value="MFS"/>
    <property type="match status" value="1"/>
</dbReference>
<dbReference type="OrthoDB" id="440553at2759"/>
<evidence type="ECO:0000259" key="11">
    <source>
        <dbReference type="PROSITE" id="PS50850"/>
    </source>
</evidence>
<proteinExistence type="inferred from homology"/>
<dbReference type="OMA" id="CICASMV"/>
<feature type="signal peptide" evidence="10">
    <location>
        <begin position="1"/>
        <end position="17"/>
    </location>
</feature>
<evidence type="ECO:0000256" key="9">
    <source>
        <dbReference type="SAM" id="Phobius"/>
    </source>
</evidence>
<feature type="transmembrane region" description="Helical" evidence="9">
    <location>
        <begin position="156"/>
        <end position="178"/>
    </location>
</feature>
<feature type="transmembrane region" description="Helical" evidence="9">
    <location>
        <begin position="423"/>
        <end position="443"/>
    </location>
</feature>
<name>A3M085_PICST</name>
<protein>
    <submittedName>
        <fullName evidence="12">Multidrug resistance transporter</fullName>
    </submittedName>
</protein>
<feature type="transmembrane region" description="Helical" evidence="9">
    <location>
        <begin position="359"/>
        <end position="382"/>
    </location>
</feature>
<evidence type="ECO:0000313" key="12">
    <source>
        <dbReference type="EMBL" id="ABN68473.1"/>
    </source>
</evidence>
<feature type="transmembrane region" description="Helical" evidence="9">
    <location>
        <begin position="329"/>
        <end position="353"/>
    </location>
</feature>
<feature type="transmembrane region" description="Helical" evidence="9">
    <location>
        <begin position="283"/>
        <end position="302"/>
    </location>
</feature>
<dbReference type="AlphaFoldDB" id="A3M085"/>
<reference evidence="12 13" key="1">
    <citation type="journal article" date="2007" name="Nat. Biotechnol.">
        <title>Genome sequence of the lignocellulose-bioconverting and xylose-fermenting yeast Pichia stipitis.</title>
        <authorList>
            <person name="Jeffries T.W."/>
            <person name="Grigoriev I.V."/>
            <person name="Grimwood J."/>
            <person name="Laplaza J.M."/>
            <person name="Aerts A."/>
            <person name="Salamov A."/>
            <person name="Schmutz J."/>
            <person name="Lindquist E."/>
            <person name="Dehal P."/>
            <person name="Shapiro H."/>
            <person name="Jin Y.S."/>
            <person name="Passoth V."/>
            <person name="Richardson P.M."/>
        </authorList>
    </citation>
    <scope>NUCLEOTIDE SEQUENCE [LARGE SCALE GENOMIC DNA]</scope>
    <source>
        <strain evidence="13">ATCC 58785 / CBS 6054 / NBRC 10063 / NRRL Y-11545</strain>
    </source>
</reference>
<gene>
    <name evidence="12" type="primary">QDR22</name>
    <name evidence="12" type="ORF">PICST_33820</name>
</gene>
<evidence type="ECO:0000256" key="3">
    <source>
        <dbReference type="ARBA" id="ARBA00022692"/>
    </source>
</evidence>
<dbReference type="FunCoup" id="A3M085">
    <property type="interactions" value="79"/>
</dbReference>
<dbReference type="Pfam" id="PF07690">
    <property type="entry name" value="MFS_1"/>
    <property type="match status" value="1"/>
</dbReference>
<evidence type="ECO:0000256" key="6">
    <source>
        <dbReference type="ARBA" id="ARBA00038347"/>
    </source>
</evidence>
<dbReference type="GO" id="GO:0001765">
    <property type="term" value="P:membrane raft assembly"/>
    <property type="evidence" value="ECO:0007669"/>
    <property type="project" value="UniProtKB-ARBA"/>
</dbReference>
<dbReference type="Gene3D" id="1.20.1250.20">
    <property type="entry name" value="MFS general substrate transporter like domains"/>
    <property type="match status" value="1"/>
</dbReference>
<dbReference type="GO" id="GO:0055088">
    <property type="term" value="P:lipid homeostasis"/>
    <property type="evidence" value="ECO:0007669"/>
    <property type="project" value="UniProtKB-ARBA"/>
</dbReference>
<dbReference type="PANTHER" id="PTHR23502:SF51">
    <property type="entry name" value="QUINIDINE RESISTANCE PROTEIN 1-RELATED"/>
    <property type="match status" value="1"/>
</dbReference>
<keyword evidence="3 9" id="KW-0812">Transmembrane</keyword>
<dbReference type="GO" id="GO:0022857">
    <property type="term" value="F:transmembrane transporter activity"/>
    <property type="evidence" value="ECO:0007669"/>
    <property type="project" value="InterPro"/>
</dbReference>
<keyword evidence="13" id="KW-1185">Reference proteome</keyword>
<dbReference type="PROSITE" id="PS00216">
    <property type="entry name" value="SUGAR_TRANSPORT_1"/>
    <property type="match status" value="1"/>
</dbReference>
<dbReference type="PANTHER" id="PTHR23502">
    <property type="entry name" value="MAJOR FACILITATOR SUPERFAMILY"/>
    <property type="match status" value="1"/>
</dbReference>
<dbReference type="FunFam" id="1.20.1250.20:FF:000172">
    <property type="entry name" value="MFS multidrug resistance transporter"/>
    <property type="match status" value="1"/>
</dbReference>
<feature type="transmembrane region" description="Helical" evidence="9">
    <location>
        <begin position="239"/>
        <end position="263"/>
    </location>
</feature>
<evidence type="ECO:0000256" key="5">
    <source>
        <dbReference type="ARBA" id="ARBA00023136"/>
    </source>
</evidence>
<evidence type="ECO:0000256" key="10">
    <source>
        <dbReference type="SAM" id="SignalP"/>
    </source>
</evidence>
<evidence type="ECO:0000256" key="1">
    <source>
        <dbReference type="ARBA" id="ARBA00004141"/>
    </source>
</evidence>
<dbReference type="RefSeq" id="XP_001386502.1">
    <property type="nucleotide sequence ID" value="XM_001386465.1"/>
</dbReference>
<dbReference type="GO" id="GO:0045121">
    <property type="term" value="C:membrane raft"/>
    <property type="evidence" value="ECO:0007669"/>
    <property type="project" value="UniProtKB-ARBA"/>
</dbReference>